<evidence type="ECO:0008006" key="3">
    <source>
        <dbReference type="Google" id="ProtNLM"/>
    </source>
</evidence>
<reference evidence="1 2" key="1">
    <citation type="submission" date="2018-10" db="EMBL/GenBank/DDBJ databases">
        <title>Natrarchaeobius chitinivorans gen. nov., sp. nov., and Natrarchaeobius haloalkaliphilus sp. nov., alkaliphilic, chitin-utilizing haloarchaea from hypersaline alkaline lakes.</title>
        <authorList>
            <person name="Sorokin D.Y."/>
            <person name="Elcheninov A.G."/>
            <person name="Kostrikina N.A."/>
            <person name="Bale N.J."/>
            <person name="Sinninghe Damste J.S."/>
            <person name="Khijniak T.V."/>
            <person name="Kublanov I.V."/>
            <person name="Toshchakov S.V."/>
        </authorList>
    </citation>
    <scope>NUCLEOTIDE SEQUENCE [LARGE SCALE GENOMIC DNA]</scope>
    <source>
        <strain evidence="1 2">AArcht7</strain>
    </source>
</reference>
<sequence>MSVSGLCQICESRPAQERCDNCGTLACMEHYERGMGLCADCVARADPGRDSDDVDVHRF</sequence>
<dbReference type="OrthoDB" id="70008at2157"/>
<gene>
    <name evidence="1" type="ORF">EA472_11575</name>
</gene>
<proteinExistence type="predicted"/>
<comment type="caution">
    <text evidence="1">The sequence shown here is derived from an EMBL/GenBank/DDBJ whole genome shotgun (WGS) entry which is preliminary data.</text>
</comment>
<dbReference type="AlphaFoldDB" id="A0A3N6NM60"/>
<dbReference type="EMBL" id="REFZ01000006">
    <property type="protein sequence ID" value="RQH00473.1"/>
    <property type="molecule type" value="Genomic_DNA"/>
</dbReference>
<protein>
    <recommendedName>
        <fullName evidence="3">HIT-type domain-containing protein</fullName>
    </recommendedName>
</protein>
<evidence type="ECO:0000313" key="2">
    <source>
        <dbReference type="Proteomes" id="UP000281431"/>
    </source>
</evidence>
<accession>A0A3N6NM60</accession>
<organism evidence="1 2">
    <name type="scientific">Natrarchaeobius chitinivorans</name>
    <dbReference type="NCBI Taxonomy" id="1679083"/>
    <lineage>
        <taxon>Archaea</taxon>
        <taxon>Methanobacteriati</taxon>
        <taxon>Methanobacteriota</taxon>
        <taxon>Stenosarchaea group</taxon>
        <taxon>Halobacteria</taxon>
        <taxon>Halobacteriales</taxon>
        <taxon>Natrialbaceae</taxon>
        <taxon>Natrarchaeobius</taxon>
    </lineage>
</organism>
<evidence type="ECO:0000313" key="1">
    <source>
        <dbReference type="EMBL" id="RQH00473.1"/>
    </source>
</evidence>
<keyword evidence="2" id="KW-1185">Reference proteome</keyword>
<name>A0A3N6NM60_NATCH</name>
<dbReference type="Proteomes" id="UP000281431">
    <property type="component" value="Unassembled WGS sequence"/>
</dbReference>